<evidence type="ECO:0000313" key="2">
    <source>
        <dbReference type="Proteomes" id="UP000836387"/>
    </source>
</evidence>
<evidence type="ECO:0000313" key="1">
    <source>
        <dbReference type="EMBL" id="CAG9952494.1"/>
    </source>
</evidence>
<comment type="caution">
    <text evidence="1">The sequence shown here is derived from an EMBL/GenBank/DDBJ whole genome shotgun (WGS) entry which is preliminary data.</text>
</comment>
<dbReference type="Proteomes" id="UP000836387">
    <property type="component" value="Unassembled WGS sequence"/>
</dbReference>
<name>A0ACA9UGK9_BIOOC</name>
<reference evidence="1" key="1">
    <citation type="submission" date="2020-04" db="EMBL/GenBank/DDBJ databases">
        <authorList>
            <person name="Broberg M."/>
        </authorList>
    </citation>
    <scope>NUCLEOTIDE SEQUENCE</scope>
</reference>
<protein>
    <submittedName>
        <fullName evidence="1">Uncharacterized protein</fullName>
    </submittedName>
</protein>
<accession>A0ACA9UGK9</accession>
<proteinExistence type="predicted"/>
<keyword evidence="2" id="KW-1185">Reference proteome</keyword>
<dbReference type="EMBL" id="CADEHS020000494">
    <property type="protein sequence ID" value="CAG9952494.1"/>
    <property type="molecule type" value="Genomic_DNA"/>
</dbReference>
<sequence>MGKGETGLVGTVRGEHLTLECLPPQERWEEVAREVMTYSRRRDTSGEDLMTAGPPSTGFASHVETVLVLTKDPDPSFEKHAVAVAIISREGNGKVIFVRGSHRWQTGEQVTAEQHMFYHEDGICEISGIVDGIPNIGWSRHIPYTNPPKYHPFISINDHKDDY</sequence>
<gene>
    <name evidence="1" type="ORF">CRV2_00017747</name>
</gene>
<organism evidence="1 2">
    <name type="scientific">Clonostachys rosea f. rosea IK726</name>
    <dbReference type="NCBI Taxonomy" id="1349383"/>
    <lineage>
        <taxon>Eukaryota</taxon>
        <taxon>Fungi</taxon>
        <taxon>Dikarya</taxon>
        <taxon>Ascomycota</taxon>
        <taxon>Pezizomycotina</taxon>
        <taxon>Sordariomycetes</taxon>
        <taxon>Hypocreomycetidae</taxon>
        <taxon>Hypocreales</taxon>
        <taxon>Bionectriaceae</taxon>
        <taxon>Clonostachys</taxon>
    </lineage>
</organism>
<reference evidence="1" key="2">
    <citation type="submission" date="2021-10" db="EMBL/GenBank/DDBJ databases">
        <authorList>
            <person name="Piombo E."/>
        </authorList>
    </citation>
    <scope>NUCLEOTIDE SEQUENCE</scope>
</reference>